<reference evidence="8 9" key="1">
    <citation type="journal article" date="2011" name="J. Bacteriol.">
        <title>Genome sequence of Halobiforma lacisalsi AJ5, an extremely halophilic archaeon which harbors a bop gene.</title>
        <authorList>
            <person name="Jiang X."/>
            <person name="Wang S."/>
            <person name="Cheng H."/>
            <person name="Huo Y."/>
            <person name="Zhang X."/>
            <person name="Zhu X."/>
            <person name="Han X."/>
            <person name="Ni P."/>
            <person name="Wu M."/>
        </authorList>
    </citation>
    <scope>NUCLEOTIDE SEQUENCE [LARGE SCALE GENOMIC DNA]</scope>
    <source>
        <strain evidence="8 9">AJ5</strain>
    </source>
</reference>
<dbReference type="InterPro" id="IPR018206">
    <property type="entry name" value="ETF_asu_C_CS"/>
</dbReference>
<dbReference type="InterPro" id="IPR014731">
    <property type="entry name" value="ETF_asu_C"/>
</dbReference>
<dbReference type="EMBL" id="CP019285">
    <property type="protein sequence ID" value="APW98520.1"/>
    <property type="molecule type" value="Genomic_DNA"/>
</dbReference>
<dbReference type="Proteomes" id="UP000186547">
    <property type="component" value="Chromosome"/>
</dbReference>
<feature type="compositionally biased region" description="Basic and acidic residues" evidence="6">
    <location>
        <begin position="1"/>
        <end position="11"/>
    </location>
</feature>
<dbReference type="RefSeq" id="WP_029601635.1">
    <property type="nucleotide sequence ID" value="NZ_AOLZ01000038.1"/>
</dbReference>
<dbReference type="Pfam" id="PF01012">
    <property type="entry name" value="ETF"/>
    <property type="match status" value="1"/>
</dbReference>
<keyword evidence="3" id="KW-0285">Flavoprotein</keyword>
<dbReference type="PANTHER" id="PTHR43153:SF1">
    <property type="entry name" value="ELECTRON TRANSFER FLAVOPROTEIN SUBUNIT ALPHA, MITOCHONDRIAL"/>
    <property type="match status" value="1"/>
</dbReference>
<dbReference type="InterPro" id="IPR014729">
    <property type="entry name" value="Rossmann-like_a/b/a_fold"/>
</dbReference>
<protein>
    <submittedName>
        <fullName evidence="8">Electron transfer flavoprotein subunit alpha</fullName>
    </submittedName>
</protein>
<evidence type="ECO:0000256" key="5">
    <source>
        <dbReference type="ARBA" id="ARBA00022982"/>
    </source>
</evidence>
<dbReference type="Gene3D" id="3.40.50.1220">
    <property type="entry name" value="TPP-binding domain"/>
    <property type="match status" value="1"/>
</dbReference>
<dbReference type="PANTHER" id="PTHR43153">
    <property type="entry name" value="ELECTRON TRANSFER FLAVOPROTEIN ALPHA"/>
    <property type="match status" value="1"/>
</dbReference>
<dbReference type="GO" id="GO:0033539">
    <property type="term" value="P:fatty acid beta-oxidation using acyl-CoA dehydrogenase"/>
    <property type="evidence" value="ECO:0007669"/>
    <property type="project" value="TreeGrafter"/>
</dbReference>
<sequence length="542" mass="60094">MTMDPNEHTVDELEDELESIDDEDVLQSILEAEQAGRDRKTAREAVHRRLEAVGAVDGESESGSESEGLEGDTETEGEYEETEETVGEEAEGEEIEEVAEDEDEDEAEAGDGNAEGEQEEEDDELSHPTRDKRHVRALEDGDYADMWVFCETQQGELIDVSKEMLGKARRLMDEFAEEYGDEENVVAFLMGDDCEGLAEECIAYGADVAVYHDDDRLERFLHKPYTEISAHMARGEGSIESTEWRDYDQPRYILFPATNNGRDLSAKVQAELDSGLASDCSDLYIEENEVSNPVKTGEPGVKKTFEKVLHMKRPDFSGFEYSTILCLDNPGREFHPQGASVIPGSFEPIEPEYDRDGLVVEHEMPLEDDWFRVEITEQDRLEAGIDLTGHEVIVCLGRGIADDPTEGMELGLDLVDAFEDAELGITRGIVTSSYQFEGHVEEYSKEERQIGETGQVVAPDLYIAAGVSGAVQHKVGMDESETIVAINTDTDARIRDFSDYFIEGDLFEVLPELTEAIESGRTELEAIADGGGDGSENGGEGR</sequence>
<evidence type="ECO:0000313" key="9">
    <source>
        <dbReference type="Proteomes" id="UP000186547"/>
    </source>
</evidence>
<dbReference type="SMART" id="SM00893">
    <property type="entry name" value="ETF"/>
    <property type="match status" value="1"/>
</dbReference>
<dbReference type="SUPFAM" id="SSF52402">
    <property type="entry name" value="Adenine nucleotide alpha hydrolases-like"/>
    <property type="match status" value="1"/>
</dbReference>
<dbReference type="SUPFAM" id="SSF52467">
    <property type="entry name" value="DHS-like NAD/FAD-binding domain"/>
    <property type="match status" value="1"/>
</dbReference>
<organism evidence="8 9">
    <name type="scientific">Natronobacterium lacisalsi AJ5</name>
    <dbReference type="NCBI Taxonomy" id="358396"/>
    <lineage>
        <taxon>Archaea</taxon>
        <taxon>Methanobacteriati</taxon>
        <taxon>Methanobacteriota</taxon>
        <taxon>Stenosarchaea group</taxon>
        <taxon>Halobacteria</taxon>
        <taxon>Halobacteriales</taxon>
        <taxon>Natrialbaceae</taxon>
        <taxon>Natronobacterium</taxon>
    </lineage>
</organism>
<dbReference type="AlphaFoldDB" id="A0A1P8LRV9"/>
<feature type="compositionally biased region" description="Acidic residues" evidence="6">
    <location>
        <begin position="58"/>
        <end position="124"/>
    </location>
</feature>
<feature type="compositionally biased region" description="Basic and acidic residues" evidence="6">
    <location>
        <begin position="34"/>
        <end position="51"/>
    </location>
</feature>
<evidence type="ECO:0000256" key="3">
    <source>
        <dbReference type="ARBA" id="ARBA00022630"/>
    </source>
</evidence>
<gene>
    <name evidence="8" type="ORF">CHINAEXTREME_12380</name>
</gene>
<dbReference type="InterPro" id="IPR029035">
    <property type="entry name" value="DHS-like_NAD/FAD-binding_dom"/>
</dbReference>
<dbReference type="CDD" id="cd01715">
    <property type="entry name" value="ETF_alpha"/>
    <property type="match status" value="1"/>
</dbReference>
<proteinExistence type="inferred from homology"/>
<evidence type="ECO:0000256" key="1">
    <source>
        <dbReference type="ARBA" id="ARBA00005817"/>
    </source>
</evidence>
<feature type="compositionally biased region" description="Acidic residues" evidence="6">
    <location>
        <begin position="12"/>
        <end position="25"/>
    </location>
</feature>
<name>A0A1P8LRV9_NATLA</name>
<evidence type="ECO:0000256" key="4">
    <source>
        <dbReference type="ARBA" id="ARBA00022827"/>
    </source>
</evidence>
<dbReference type="GeneID" id="30921934"/>
<dbReference type="GO" id="GO:0009055">
    <property type="term" value="F:electron transfer activity"/>
    <property type="evidence" value="ECO:0007669"/>
    <property type="project" value="InterPro"/>
</dbReference>
<dbReference type="GO" id="GO:0050660">
    <property type="term" value="F:flavin adenine dinucleotide binding"/>
    <property type="evidence" value="ECO:0007669"/>
    <property type="project" value="InterPro"/>
</dbReference>
<keyword evidence="2" id="KW-0813">Transport</keyword>
<dbReference type="InterPro" id="IPR001308">
    <property type="entry name" value="ETF_a/FixB"/>
</dbReference>
<comment type="similarity">
    <text evidence="1">Belongs to the ETF alpha-subunit/FixB family.</text>
</comment>
<accession>A0A1P8LRV9</accession>
<dbReference type="InterPro" id="IPR014730">
    <property type="entry name" value="ETF_a/b_N"/>
</dbReference>
<evidence type="ECO:0000313" key="8">
    <source>
        <dbReference type="EMBL" id="APW98520.1"/>
    </source>
</evidence>
<keyword evidence="5" id="KW-0249">Electron transport</keyword>
<dbReference type="KEGG" id="hlc:CHINAEXTREME12380"/>
<feature type="region of interest" description="Disordered" evidence="6">
    <location>
        <begin position="1"/>
        <end position="132"/>
    </location>
</feature>
<dbReference type="InterPro" id="IPR033947">
    <property type="entry name" value="ETF_alpha_N"/>
</dbReference>
<evidence type="ECO:0000259" key="7">
    <source>
        <dbReference type="SMART" id="SM00893"/>
    </source>
</evidence>
<feature type="domain" description="Electron transfer flavoprotein alpha/beta-subunit N-terminal" evidence="7">
    <location>
        <begin position="146"/>
        <end position="374"/>
    </location>
</feature>
<evidence type="ECO:0000256" key="6">
    <source>
        <dbReference type="SAM" id="MobiDB-lite"/>
    </source>
</evidence>
<dbReference type="Gene3D" id="3.40.50.620">
    <property type="entry name" value="HUPs"/>
    <property type="match status" value="1"/>
</dbReference>
<dbReference type="Pfam" id="PF00766">
    <property type="entry name" value="ETF_alpha"/>
    <property type="match status" value="1"/>
</dbReference>
<evidence type="ECO:0000256" key="2">
    <source>
        <dbReference type="ARBA" id="ARBA00022448"/>
    </source>
</evidence>
<keyword evidence="4" id="KW-0274">FAD</keyword>
<dbReference type="PROSITE" id="PS00696">
    <property type="entry name" value="ETF_ALPHA"/>
    <property type="match status" value="1"/>
</dbReference>